<evidence type="ECO:0000313" key="2">
    <source>
        <dbReference type="Proteomes" id="UP000011682"/>
    </source>
</evidence>
<dbReference type="AlphaFoldDB" id="S9PD56"/>
<accession>S9PD56</accession>
<proteinExistence type="predicted"/>
<sequence length="44" mass="5015">MAVHVAIDWDHPAQRLRCTVLRARRTTGGWPFRSGPAQVSPFLR</sequence>
<dbReference type="Proteomes" id="UP000011682">
    <property type="component" value="Unassembled WGS sequence"/>
</dbReference>
<name>S9PD56_CYSF2</name>
<evidence type="ECO:0000313" key="1">
    <source>
        <dbReference type="EMBL" id="EPX62320.1"/>
    </source>
</evidence>
<protein>
    <submittedName>
        <fullName evidence="1">Uncharacterized protein</fullName>
    </submittedName>
</protein>
<keyword evidence="2" id="KW-1185">Reference proteome</keyword>
<organism evidence="1 2">
    <name type="scientific">Cystobacter fuscus (strain ATCC 25194 / DSM 2262 / NBRC 100088 / M29)</name>
    <dbReference type="NCBI Taxonomy" id="1242864"/>
    <lineage>
        <taxon>Bacteria</taxon>
        <taxon>Pseudomonadati</taxon>
        <taxon>Myxococcota</taxon>
        <taxon>Myxococcia</taxon>
        <taxon>Myxococcales</taxon>
        <taxon>Cystobacterineae</taxon>
        <taxon>Archangiaceae</taxon>
        <taxon>Cystobacter</taxon>
    </lineage>
</organism>
<reference evidence="1" key="1">
    <citation type="submission" date="2013-05" db="EMBL/GenBank/DDBJ databases">
        <title>Genome assembly of Cystobacter fuscus DSM 2262.</title>
        <authorList>
            <person name="Sharma G."/>
            <person name="Khatri I."/>
            <person name="Kaur C."/>
            <person name="Mayilraj S."/>
            <person name="Subramanian S."/>
        </authorList>
    </citation>
    <scope>NUCLEOTIDE SEQUENCE [LARGE SCALE GENOMIC DNA]</scope>
    <source>
        <strain evidence="1">DSM 2262</strain>
    </source>
</reference>
<gene>
    <name evidence="1" type="ORF">D187_008507</name>
</gene>
<comment type="caution">
    <text evidence="1">The sequence shown here is derived from an EMBL/GenBank/DDBJ whole genome shotgun (WGS) entry which is preliminary data.</text>
</comment>
<dbReference type="EMBL" id="ANAH02000007">
    <property type="protein sequence ID" value="EPX62320.1"/>
    <property type="molecule type" value="Genomic_DNA"/>
</dbReference>